<dbReference type="InterPro" id="IPR041527">
    <property type="entry name" value="YhcG_N"/>
</dbReference>
<dbReference type="EMBL" id="CP042997">
    <property type="protein sequence ID" value="QEH35052.1"/>
    <property type="molecule type" value="Genomic_DNA"/>
</dbReference>
<feature type="domain" description="YhcG N-terminal" evidence="3">
    <location>
        <begin position="49"/>
        <end position="209"/>
    </location>
</feature>
<evidence type="ECO:0000259" key="2">
    <source>
        <dbReference type="Pfam" id="PF06250"/>
    </source>
</evidence>
<evidence type="ECO:0000313" key="4">
    <source>
        <dbReference type="EMBL" id="QEH35052.1"/>
    </source>
</evidence>
<organism evidence="4 5">
    <name type="scientific">Aquisphaera giovannonii</name>
    <dbReference type="NCBI Taxonomy" id="406548"/>
    <lineage>
        <taxon>Bacteria</taxon>
        <taxon>Pseudomonadati</taxon>
        <taxon>Planctomycetota</taxon>
        <taxon>Planctomycetia</taxon>
        <taxon>Isosphaerales</taxon>
        <taxon>Isosphaeraceae</taxon>
        <taxon>Aquisphaera</taxon>
    </lineage>
</organism>
<dbReference type="InterPro" id="IPR053148">
    <property type="entry name" value="PD-DEXK-like_domain"/>
</dbReference>
<dbReference type="RefSeq" id="WP_148594897.1">
    <property type="nucleotide sequence ID" value="NZ_CP042997.1"/>
</dbReference>
<proteinExistence type="predicted"/>
<dbReference type="Proteomes" id="UP000324233">
    <property type="component" value="Chromosome"/>
</dbReference>
<feature type="domain" description="YhcG PDDEXK nuclease" evidence="2">
    <location>
        <begin position="230"/>
        <end position="384"/>
    </location>
</feature>
<keyword evidence="5" id="KW-1185">Reference proteome</keyword>
<feature type="region of interest" description="Disordered" evidence="1">
    <location>
        <begin position="1"/>
        <end position="37"/>
    </location>
</feature>
<dbReference type="Pfam" id="PF17761">
    <property type="entry name" value="DUF1016_N"/>
    <property type="match status" value="1"/>
</dbReference>
<evidence type="ECO:0000313" key="5">
    <source>
        <dbReference type="Proteomes" id="UP000324233"/>
    </source>
</evidence>
<evidence type="ECO:0000256" key="1">
    <source>
        <dbReference type="SAM" id="MobiDB-lite"/>
    </source>
</evidence>
<dbReference type="PANTHER" id="PTHR30547:SF0">
    <property type="entry name" value="BLR8175 PROTEIN"/>
    <property type="match status" value="1"/>
</dbReference>
<protein>
    <recommendedName>
        <fullName evidence="6">DUF1016 domain-containing protein</fullName>
    </recommendedName>
</protein>
<gene>
    <name evidence="4" type="ORF">OJF2_35970</name>
</gene>
<feature type="compositionally biased region" description="Basic residues" evidence="1">
    <location>
        <begin position="17"/>
        <end position="26"/>
    </location>
</feature>
<sequence length="422" mass="46982">MARKKATRTGATEPKRAPARPAKRPATRREPAAEAGPSTASYAALLDDLKARIRTAQVKAALAVNRELIGLYWDIGRTIVERQKSEGWGKAVVDRLAADLQKEFPGESGFSGSNLWRMRSFYLAYTEEVVNLARAVRDLSGSTLQQAVGELDGRILPQAVAAIPWGHNIALIEKLKDPSERLWYARQTTEQGWSRAVLVHQIETDLYRRQGRALTNFDRTLPAADSDLAQQVLKDPYCVSFLSLAAGARERELEQGLVARIRDFLMELGVGFAFVGQQVHLEISGRDYYVDLLFYHLRLRCFVVVELKVEPFEPEFAGKMSFYLAAVDARMRHADDRPSIGLILCKEHDRVIVEYALHDTTRPIGVARWQTSRSLPDDLKADLPSPTELAARLDATIPPASPGMPPETGESRLRSGGLPDDP</sequence>
<dbReference type="InterPro" id="IPR011856">
    <property type="entry name" value="tRNA_endonuc-like_dom_sf"/>
</dbReference>
<dbReference type="OrthoDB" id="9801263at2"/>
<dbReference type="PANTHER" id="PTHR30547">
    <property type="entry name" value="UNCHARACTERIZED PROTEIN YHCG-RELATED"/>
    <property type="match status" value="1"/>
</dbReference>
<reference evidence="4 5" key="1">
    <citation type="submission" date="2019-08" db="EMBL/GenBank/DDBJ databases">
        <title>Deep-cultivation of Planctomycetes and their phenomic and genomic characterization uncovers novel biology.</title>
        <authorList>
            <person name="Wiegand S."/>
            <person name="Jogler M."/>
            <person name="Boedeker C."/>
            <person name="Pinto D."/>
            <person name="Vollmers J."/>
            <person name="Rivas-Marin E."/>
            <person name="Kohn T."/>
            <person name="Peeters S.H."/>
            <person name="Heuer A."/>
            <person name="Rast P."/>
            <person name="Oberbeckmann S."/>
            <person name="Bunk B."/>
            <person name="Jeske O."/>
            <person name="Meyerdierks A."/>
            <person name="Storesund J.E."/>
            <person name="Kallscheuer N."/>
            <person name="Luecker S."/>
            <person name="Lage O.M."/>
            <person name="Pohl T."/>
            <person name="Merkel B.J."/>
            <person name="Hornburger P."/>
            <person name="Mueller R.-W."/>
            <person name="Bruemmer F."/>
            <person name="Labrenz M."/>
            <person name="Spormann A.M."/>
            <person name="Op den Camp H."/>
            <person name="Overmann J."/>
            <person name="Amann R."/>
            <person name="Jetten M.S.M."/>
            <person name="Mascher T."/>
            <person name="Medema M.H."/>
            <person name="Devos D.P."/>
            <person name="Kaster A.-K."/>
            <person name="Ovreas L."/>
            <person name="Rohde M."/>
            <person name="Galperin M.Y."/>
            <person name="Jogler C."/>
        </authorList>
    </citation>
    <scope>NUCLEOTIDE SEQUENCE [LARGE SCALE GENOMIC DNA]</scope>
    <source>
        <strain evidence="4 5">OJF2</strain>
    </source>
</reference>
<evidence type="ECO:0000259" key="3">
    <source>
        <dbReference type="Pfam" id="PF17761"/>
    </source>
</evidence>
<dbReference type="AlphaFoldDB" id="A0A5B9W390"/>
<dbReference type="InterPro" id="IPR009362">
    <property type="entry name" value="YhcG_C"/>
</dbReference>
<evidence type="ECO:0008006" key="6">
    <source>
        <dbReference type="Google" id="ProtNLM"/>
    </source>
</evidence>
<name>A0A5B9W390_9BACT</name>
<accession>A0A5B9W390</accession>
<dbReference type="Pfam" id="PF06250">
    <property type="entry name" value="YhcG_C"/>
    <property type="match status" value="1"/>
</dbReference>
<feature type="region of interest" description="Disordered" evidence="1">
    <location>
        <begin position="395"/>
        <end position="422"/>
    </location>
</feature>
<dbReference type="KEGG" id="agv:OJF2_35970"/>
<dbReference type="Gene3D" id="3.40.1350.10">
    <property type="match status" value="1"/>
</dbReference>
<dbReference type="GO" id="GO:0003676">
    <property type="term" value="F:nucleic acid binding"/>
    <property type="evidence" value="ECO:0007669"/>
    <property type="project" value="InterPro"/>
</dbReference>